<evidence type="ECO:0000313" key="3">
    <source>
        <dbReference type="Proteomes" id="UP000750711"/>
    </source>
</evidence>
<dbReference type="EMBL" id="JAGHQM010003034">
    <property type="protein sequence ID" value="KAH0547957.1"/>
    <property type="molecule type" value="Genomic_DNA"/>
</dbReference>
<keyword evidence="3" id="KW-1185">Reference proteome</keyword>
<feature type="region of interest" description="Disordered" evidence="1">
    <location>
        <begin position="121"/>
        <end position="246"/>
    </location>
</feature>
<feature type="region of interest" description="Disordered" evidence="1">
    <location>
        <begin position="380"/>
        <end position="400"/>
    </location>
</feature>
<evidence type="ECO:0000313" key="2">
    <source>
        <dbReference type="EMBL" id="KAH0547957.1"/>
    </source>
</evidence>
<feature type="compositionally biased region" description="Basic and acidic residues" evidence="1">
    <location>
        <begin position="478"/>
        <end position="495"/>
    </location>
</feature>
<feature type="compositionally biased region" description="Basic and acidic residues" evidence="1">
    <location>
        <begin position="225"/>
        <end position="244"/>
    </location>
</feature>
<feature type="compositionally biased region" description="Polar residues" evidence="1">
    <location>
        <begin position="127"/>
        <end position="138"/>
    </location>
</feature>
<dbReference type="PANTHER" id="PTHR40625">
    <property type="entry name" value="GTP-BINDING PROTEIN ESDC-RELATED"/>
    <property type="match status" value="1"/>
</dbReference>
<dbReference type="Gene3D" id="2.60.40.10">
    <property type="entry name" value="Immunoglobulins"/>
    <property type="match status" value="1"/>
</dbReference>
<feature type="region of interest" description="Disordered" evidence="1">
    <location>
        <begin position="285"/>
        <end position="328"/>
    </location>
</feature>
<dbReference type="Proteomes" id="UP000750711">
    <property type="component" value="Unassembled WGS sequence"/>
</dbReference>
<feature type="compositionally biased region" description="Polar residues" evidence="1">
    <location>
        <begin position="449"/>
        <end position="458"/>
    </location>
</feature>
<dbReference type="AlphaFoldDB" id="A0A9P8IEB9"/>
<feature type="region of interest" description="Disordered" evidence="1">
    <location>
        <begin position="449"/>
        <end position="497"/>
    </location>
</feature>
<name>A0A9P8IEB9_9PEZI</name>
<reference evidence="2" key="1">
    <citation type="submission" date="2021-03" db="EMBL/GenBank/DDBJ databases">
        <title>Comparative genomics and phylogenomic investigation of the class Geoglossomycetes provide insights into ecological specialization and systematics.</title>
        <authorList>
            <person name="Melie T."/>
            <person name="Pirro S."/>
            <person name="Miller A.N."/>
            <person name="Quandt A."/>
        </authorList>
    </citation>
    <scope>NUCLEOTIDE SEQUENCE</scope>
    <source>
        <strain evidence="2">CAQ_001_2017</strain>
    </source>
</reference>
<dbReference type="PANTHER" id="PTHR40625:SF1">
    <property type="entry name" value="AMP-ACTIVATED PROTEIN KINASE GLYCOGEN-BINDING DOMAIN-CONTAINING PROTEIN"/>
    <property type="match status" value="1"/>
</dbReference>
<proteinExistence type="predicted"/>
<feature type="compositionally biased region" description="Basic residues" evidence="1">
    <location>
        <begin position="190"/>
        <end position="200"/>
    </location>
</feature>
<comment type="caution">
    <text evidence="2">The sequence shown here is derived from an EMBL/GenBank/DDBJ whole genome shotgun (WGS) entry which is preliminary data.</text>
</comment>
<protein>
    <submittedName>
        <fullName evidence="2">Uncharacterized protein</fullName>
    </submittedName>
</protein>
<dbReference type="InterPro" id="IPR013783">
    <property type="entry name" value="Ig-like_fold"/>
</dbReference>
<evidence type="ECO:0000256" key="1">
    <source>
        <dbReference type="SAM" id="MobiDB-lite"/>
    </source>
</evidence>
<feature type="compositionally biased region" description="Low complexity" evidence="1">
    <location>
        <begin position="158"/>
        <end position="189"/>
    </location>
</feature>
<gene>
    <name evidence="2" type="ORF">GP486_008302</name>
</gene>
<accession>A0A9P8IEB9</accession>
<sequence length="552" mass="60475">MEPNTALFTFMLETTPNVNSVHLVGSWDNFAKRYPMERDSRRGRGHWKGCHAFENIICDGELGVRGRKRDGGLKMGGKYWYYFELDGDVEIHNPMEPSTNSCPFLPGQPINILDVPIEAESEHHRSQSWSSGSGQLTLNPADKYTQPRPAPKPRPRISTSPASLSRRSASPWGARSGHSSPTSVSSTSSRTRHLPFSRKRSVTDSGGLKSPNRNNSLRATFFNARDSDSEGERDSGGSDIREMKISNPVLISRSDEGRHCIPISVLSRTPSPTSPVGALTRVAHSGNPSDTRPPTSPLRFHPVLPSGEASPVRVTPREPSPLRNPALDVPLPPLPVEIIVEEDENVDFNLDLRKSQESGFIAPTILKPPPPRKRLFKDATFSTSPECPSPSSPGTTSVRQAALRPEPLHLREKYPTMDQEPQSRFSVYSNSTAAYSPNTINSPASACFSSTNGDSSVPDSPYELPTPYGSEFAVEDSTDMRDESRPPPVDDKDQDYSFGGLRINTGDSKRKAACFGFPAFQGYSLPVEENSSQATLRKTATLQDASRATFGP</sequence>
<organism evidence="2 3">
    <name type="scientific">Trichoglossum hirsutum</name>
    <dbReference type="NCBI Taxonomy" id="265104"/>
    <lineage>
        <taxon>Eukaryota</taxon>
        <taxon>Fungi</taxon>
        <taxon>Dikarya</taxon>
        <taxon>Ascomycota</taxon>
        <taxon>Pezizomycotina</taxon>
        <taxon>Geoglossomycetes</taxon>
        <taxon>Geoglossales</taxon>
        <taxon>Geoglossaceae</taxon>
        <taxon>Trichoglossum</taxon>
    </lineage>
</organism>
<feature type="non-terminal residue" evidence="2">
    <location>
        <position position="552"/>
    </location>
</feature>